<name>A0AAD5M7V6_PARTN</name>
<dbReference type="Proteomes" id="UP001196413">
    <property type="component" value="Unassembled WGS sequence"/>
</dbReference>
<proteinExistence type="predicted"/>
<sequence>MSIGGFFSSRKKNSVEKIVAVGVLQQHAGLSDLRQAQPTDALTISGGSSMDN</sequence>
<evidence type="ECO:0000313" key="2">
    <source>
        <dbReference type="Proteomes" id="UP001196413"/>
    </source>
</evidence>
<dbReference type="AlphaFoldDB" id="A0AAD5M7V6"/>
<gene>
    <name evidence="1" type="ORF">KIN20_010431</name>
</gene>
<dbReference type="EMBL" id="JAHQIW010001826">
    <property type="protein sequence ID" value="KAJ1353732.1"/>
    <property type="molecule type" value="Genomic_DNA"/>
</dbReference>
<organism evidence="1 2">
    <name type="scientific">Parelaphostrongylus tenuis</name>
    <name type="common">Meningeal worm</name>
    <dbReference type="NCBI Taxonomy" id="148309"/>
    <lineage>
        <taxon>Eukaryota</taxon>
        <taxon>Metazoa</taxon>
        <taxon>Ecdysozoa</taxon>
        <taxon>Nematoda</taxon>
        <taxon>Chromadorea</taxon>
        <taxon>Rhabditida</taxon>
        <taxon>Rhabditina</taxon>
        <taxon>Rhabditomorpha</taxon>
        <taxon>Strongyloidea</taxon>
        <taxon>Metastrongylidae</taxon>
        <taxon>Parelaphostrongylus</taxon>
    </lineage>
</organism>
<keyword evidence="2" id="KW-1185">Reference proteome</keyword>
<protein>
    <submittedName>
        <fullName evidence="1">Uncharacterized protein</fullName>
    </submittedName>
</protein>
<comment type="caution">
    <text evidence="1">The sequence shown here is derived from an EMBL/GenBank/DDBJ whole genome shotgun (WGS) entry which is preliminary data.</text>
</comment>
<accession>A0AAD5M7V6</accession>
<reference evidence="1" key="1">
    <citation type="submission" date="2021-06" db="EMBL/GenBank/DDBJ databases">
        <title>Parelaphostrongylus tenuis whole genome reference sequence.</title>
        <authorList>
            <person name="Garwood T.J."/>
            <person name="Larsen P.A."/>
            <person name="Fountain-Jones N.M."/>
            <person name="Garbe J.R."/>
            <person name="Macchietto M.G."/>
            <person name="Kania S.A."/>
            <person name="Gerhold R.W."/>
            <person name="Richards J.E."/>
            <person name="Wolf T.M."/>
        </authorList>
    </citation>
    <scope>NUCLEOTIDE SEQUENCE</scope>
    <source>
        <strain evidence="1">MNPRO001-30</strain>
        <tissue evidence="1">Meninges</tissue>
    </source>
</reference>
<evidence type="ECO:0000313" key="1">
    <source>
        <dbReference type="EMBL" id="KAJ1353732.1"/>
    </source>
</evidence>